<dbReference type="EMBL" id="FR872582">
    <property type="protein sequence ID" value="CCB89536.1"/>
    <property type="molecule type" value="Genomic_DNA"/>
</dbReference>
<evidence type="ECO:0000313" key="1">
    <source>
        <dbReference type="EMBL" id="CCB89536.1"/>
    </source>
</evidence>
<dbReference type="AlphaFoldDB" id="F8L9J9"/>
<organism evidence="1 2">
    <name type="scientific">Simkania negevensis (strain ATCC VR-1471 / DSM 27360 / Z)</name>
    <dbReference type="NCBI Taxonomy" id="331113"/>
    <lineage>
        <taxon>Bacteria</taxon>
        <taxon>Pseudomonadati</taxon>
        <taxon>Chlamydiota</taxon>
        <taxon>Chlamydiia</taxon>
        <taxon>Parachlamydiales</taxon>
        <taxon>Simkaniaceae</taxon>
        <taxon>Simkania</taxon>
    </lineage>
</organism>
<dbReference type="Proteomes" id="UP000000496">
    <property type="component" value="Chromosome gsn.131"/>
</dbReference>
<evidence type="ECO:0000313" key="2">
    <source>
        <dbReference type="Proteomes" id="UP000000496"/>
    </source>
</evidence>
<protein>
    <submittedName>
        <fullName evidence="1">Uncharacterized protein</fullName>
    </submittedName>
</protein>
<sequence>MSTVSLPSTNYVSMTPHAQDFTPEDQFDNDLQELQTMLNNFSDQQWDVSDPNVQDVAHSFMQQFAKDFNQLPENERKSPQMDILIRGLNKAGLIEGDTSGIQVTSYSYFTSALEKLVSSSGSSSDYIKRYIEPSIKDAETALKTN</sequence>
<reference evidence="1 2" key="2">
    <citation type="journal article" date="2011" name="Mol. Biol. Evol.">
        <title>Unity in variety--the pan-genome of the Chlamydiae.</title>
        <authorList>
            <person name="Collingro A."/>
            <person name="Tischler P."/>
            <person name="Weinmaier T."/>
            <person name="Penz T."/>
            <person name="Heinz E."/>
            <person name="Brunham R.C."/>
            <person name="Read T.D."/>
            <person name="Bavoil P.M."/>
            <person name="Sachse K."/>
            <person name="Kahane S."/>
            <person name="Friedman M.G."/>
            <person name="Rattei T."/>
            <person name="Myers G.S."/>
            <person name="Horn M."/>
        </authorList>
    </citation>
    <scope>NUCLEOTIDE SEQUENCE [LARGE SCALE GENOMIC DNA]</scope>
    <source>
        <strain evidence="2">ATCC VR-1471 / Z</strain>
    </source>
</reference>
<gene>
    <name evidence="1" type="ordered locus">SNE_A16590</name>
</gene>
<accession>F8L9J9</accession>
<reference key="1">
    <citation type="journal article" date="2011" name="Mol. Biol. Evol.">
        <title>Unity in variety -- the pan-genome of the Chlamydiae.</title>
        <authorList>
            <person name="Collingro A."/>
            <person name="Tischler P."/>
            <person name="Weinmaier T."/>
            <person name="Penz T."/>
            <person name="Heinz E."/>
            <person name="Brunham R.C."/>
            <person name="Read T.D."/>
            <person name="Bavoil P.M."/>
            <person name="Sachse K."/>
            <person name="Kahane S."/>
            <person name="Friedman M.G."/>
            <person name="Rattei T."/>
            <person name="Myers G.S.A."/>
            <person name="Horn M."/>
        </authorList>
    </citation>
    <scope>NUCLEOTIDE SEQUENCE</scope>
    <source>
        <strain>Z</strain>
    </source>
</reference>
<dbReference type="KEGG" id="sng:SNE_A16590"/>
<keyword evidence="2" id="KW-1185">Reference proteome</keyword>
<dbReference type="HOGENOM" id="CLU_1785600_0_0_0"/>
<name>F8L9J9_SIMNZ</name>
<proteinExistence type="predicted"/>